<dbReference type="Gene3D" id="3.40.50.620">
    <property type="entry name" value="HUPs"/>
    <property type="match status" value="1"/>
</dbReference>
<proteinExistence type="predicted"/>
<comment type="caution">
    <text evidence="1">The sequence shown here is derived from an EMBL/GenBank/DDBJ whole genome shotgun (WGS) entry which is preliminary data.</text>
</comment>
<dbReference type="EMBL" id="JADGJW010000219">
    <property type="protein sequence ID" value="KAJ3221611.1"/>
    <property type="molecule type" value="Genomic_DNA"/>
</dbReference>
<evidence type="ECO:0000313" key="2">
    <source>
        <dbReference type="Proteomes" id="UP001211065"/>
    </source>
</evidence>
<dbReference type="Proteomes" id="UP001211065">
    <property type="component" value="Unassembled WGS sequence"/>
</dbReference>
<accession>A0AAD5U548</accession>
<keyword evidence="2" id="KW-1185">Reference proteome</keyword>
<gene>
    <name evidence="1" type="ORF">HK099_003307</name>
</gene>
<evidence type="ECO:0000313" key="1">
    <source>
        <dbReference type="EMBL" id="KAJ3221611.1"/>
    </source>
</evidence>
<reference evidence="1" key="1">
    <citation type="submission" date="2020-05" db="EMBL/GenBank/DDBJ databases">
        <title>Phylogenomic resolution of chytrid fungi.</title>
        <authorList>
            <person name="Stajich J.E."/>
            <person name="Amses K."/>
            <person name="Simmons R."/>
            <person name="Seto K."/>
            <person name="Myers J."/>
            <person name="Bonds A."/>
            <person name="Quandt C.A."/>
            <person name="Barry K."/>
            <person name="Liu P."/>
            <person name="Grigoriev I."/>
            <person name="Longcore J.E."/>
            <person name="James T.Y."/>
        </authorList>
    </citation>
    <scope>NUCLEOTIDE SEQUENCE</scope>
    <source>
        <strain evidence="1">JEL0476</strain>
    </source>
</reference>
<dbReference type="AlphaFoldDB" id="A0AAD5U548"/>
<protein>
    <submittedName>
        <fullName evidence="1">Uncharacterized protein</fullName>
    </submittedName>
</protein>
<organism evidence="1 2">
    <name type="scientific">Clydaea vesicula</name>
    <dbReference type="NCBI Taxonomy" id="447962"/>
    <lineage>
        <taxon>Eukaryota</taxon>
        <taxon>Fungi</taxon>
        <taxon>Fungi incertae sedis</taxon>
        <taxon>Chytridiomycota</taxon>
        <taxon>Chytridiomycota incertae sedis</taxon>
        <taxon>Chytridiomycetes</taxon>
        <taxon>Lobulomycetales</taxon>
        <taxon>Lobulomycetaceae</taxon>
        <taxon>Clydaea</taxon>
    </lineage>
</organism>
<dbReference type="InterPro" id="IPR014729">
    <property type="entry name" value="Rossmann-like_a/b/a_fold"/>
</dbReference>
<sequence length="114" mass="12872">MGRTIVVGLDNVTTNSLLSNQVLRWSFNHVVKPGDHILLVHGSKTLYNTSGTIHNNISDENLHEMISILEVTARQIVANYKEFKDNVSINVIIKVGDPRDTVINEILLGHYFKY</sequence>
<name>A0AAD5U548_9FUNG</name>
<dbReference type="SUPFAM" id="SSF52402">
    <property type="entry name" value="Adenine nucleotide alpha hydrolases-like"/>
    <property type="match status" value="1"/>
</dbReference>